<evidence type="ECO:0000313" key="2">
    <source>
        <dbReference type="Proteomes" id="UP000241436"/>
    </source>
</evidence>
<organism evidence="1 2">
    <name type="scientific">Candidatus Methylomirabilis limnetica</name>
    <dbReference type="NCBI Taxonomy" id="2033718"/>
    <lineage>
        <taxon>Bacteria</taxon>
        <taxon>Candidatus Methylomirabilota</taxon>
        <taxon>Candidatus Methylomirabilia</taxon>
        <taxon>Candidatus Methylomirabilales</taxon>
        <taxon>Candidatus Methylomirabilaceae</taxon>
        <taxon>Candidatus Methylomirabilis</taxon>
    </lineage>
</organism>
<dbReference type="EMBL" id="NVQC01000015">
    <property type="protein sequence ID" value="PTL36455.1"/>
    <property type="molecule type" value="Genomic_DNA"/>
</dbReference>
<reference evidence="1 2" key="1">
    <citation type="submission" date="2017-09" db="EMBL/GenBank/DDBJ databases">
        <title>Bloom of a denitrifying methanotroph, Candidatus Methylomirabilis limnetica, in a deep stratified lake.</title>
        <authorList>
            <person name="Graf J.S."/>
            <person name="Marchant H.K."/>
            <person name="Tienken D."/>
            <person name="Hach P.F."/>
            <person name="Brand A."/>
            <person name="Schubert C.J."/>
            <person name="Kuypers M.M."/>
            <person name="Milucka J."/>
        </authorList>
    </citation>
    <scope>NUCLEOTIDE SEQUENCE [LARGE SCALE GENOMIC DNA]</scope>
    <source>
        <strain evidence="1 2">Zug</strain>
    </source>
</reference>
<dbReference type="Proteomes" id="UP000241436">
    <property type="component" value="Unassembled WGS sequence"/>
</dbReference>
<proteinExistence type="predicted"/>
<name>A0A2T4TZA9_9BACT</name>
<evidence type="ECO:0000313" key="1">
    <source>
        <dbReference type="EMBL" id="PTL36455.1"/>
    </source>
</evidence>
<sequence>MAIHEIAGQGFTHQYLWNCAEALLSQTETKSPTDGYFAMAGMLLAYFAYEAYLNLVGPRIDAEAWKNERDFFSKPPYRGTQGKLQRICEKIGIEVDRGKRPYQTIRDLGRLRDFLAHGKPDTYAFEMDVEKGKEPDMFHDLQIYNMVNRKNADRALKDTEEFIEYLHARIPAKRNGDDTLFRGKALKFPLALASGGTKQT</sequence>
<keyword evidence="2" id="KW-1185">Reference proteome</keyword>
<protein>
    <submittedName>
        <fullName evidence="1">Uncharacterized protein</fullName>
    </submittedName>
</protein>
<comment type="caution">
    <text evidence="1">The sequence shown here is derived from an EMBL/GenBank/DDBJ whole genome shotgun (WGS) entry which is preliminary data.</text>
</comment>
<dbReference type="AlphaFoldDB" id="A0A2T4TZA9"/>
<gene>
    <name evidence="1" type="ORF">CLG94_03600</name>
</gene>
<reference evidence="2" key="2">
    <citation type="journal article" date="2018" name="Environ. Microbiol.">
        <title>Bloom of a denitrifying methanotroph, 'Candidatus Methylomirabilis limnetica', in a deep stratified lake.</title>
        <authorList>
            <person name="Graf J.S."/>
            <person name="Mayr M.J."/>
            <person name="Marchant H.K."/>
            <person name="Tienken D."/>
            <person name="Hach P.F."/>
            <person name="Brand A."/>
            <person name="Schubert C.J."/>
            <person name="Kuypers M.M."/>
            <person name="Milucka J."/>
        </authorList>
    </citation>
    <scope>NUCLEOTIDE SEQUENCE [LARGE SCALE GENOMIC DNA]</scope>
    <source>
        <strain evidence="2">Zug</strain>
    </source>
</reference>
<accession>A0A2T4TZA9</accession>